<evidence type="ECO:0000256" key="6">
    <source>
        <dbReference type="PIRNR" id="PIRNR023803"/>
    </source>
</evidence>
<dbReference type="InterPro" id="IPR016819">
    <property type="entry name" value="RNase_P/MRP_POP5"/>
</dbReference>
<keyword evidence="7" id="KW-1185">Reference proteome</keyword>
<dbReference type="InterPro" id="IPR038085">
    <property type="entry name" value="Rnp2-like_sf"/>
</dbReference>
<dbReference type="PANTHER" id="PTHR48414">
    <property type="entry name" value="POP5 HOMOLOG, RIBONUCLEASE P_MRP SUBUNIT"/>
    <property type="match status" value="1"/>
</dbReference>
<protein>
    <recommendedName>
        <fullName evidence="5 6">Ribonuclease P/MRP protein subunit POP5</fullName>
    </recommendedName>
</protein>
<dbReference type="Proteomes" id="UP000695000">
    <property type="component" value="Unplaced"/>
</dbReference>
<reference evidence="8" key="1">
    <citation type="submission" date="2025-08" db="UniProtKB">
        <authorList>
            <consortium name="RefSeq"/>
        </authorList>
    </citation>
    <scope>IDENTIFICATION</scope>
    <source>
        <tissue evidence="8">Whole Larva</tissue>
    </source>
</reference>
<name>A0ABM1MUU6_NICVS</name>
<dbReference type="PANTHER" id="PTHR48414:SF1">
    <property type="entry name" value="POP5 HOMOLOG, RIBONUCLEASE P_MRP SUBUNIT"/>
    <property type="match status" value="1"/>
</dbReference>
<keyword evidence="4 6" id="KW-0539">Nucleus</keyword>
<dbReference type="Gene3D" id="3.30.70.3250">
    <property type="entry name" value="Ribonuclease P, Pop5 subunit"/>
    <property type="match status" value="1"/>
</dbReference>
<evidence type="ECO:0000256" key="1">
    <source>
        <dbReference type="ARBA" id="ARBA00010800"/>
    </source>
</evidence>
<accession>A0ABM1MUU6</accession>
<keyword evidence="3 6" id="KW-0819">tRNA processing</keyword>
<dbReference type="SUPFAM" id="SSF160350">
    <property type="entry name" value="Rnp2-like"/>
    <property type="match status" value="1"/>
</dbReference>
<dbReference type="RefSeq" id="XP_017778346.1">
    <property type="nucleotide sequence ID" value="XM_017922857.1"/>
</dbReference>
<gene>
    <name evidence="8" type="primary">LOC108563992</name>
</gene>
<dbReference type="InterPro" id="IPR002759">
    <property type="entry name" value="Pop5/Rpp14/Rnp2-like"/>
</dbReference>
<comment type="subcellular location">
    <subcellularLocation>
        <location evidence="6">Nucleus</location>
        <location evidence="6">Nucleolus</location>
    </subcellularLocation>
</comment>
<evidence type="ECO:0000256" key="2">
    <source>
        <dbReference type="ARBA" id="ARBA00022552"/>
    </source>
</evidence>
<dbReference type="PIRSF" id="PIRSF023803">
    <property type="entry name" value="Ribonuclease_P_prd"/>
    <property type="match status" value="1"/>
</dbReference>
<dbReference type="GeneID" id="108563992"/>
<comment type="function">
    <text evidence="6">Component of ribonuclease P, a protein complex that generates mature tRNA molecules by cleaving their 5'-ends.</text>
</comment>
<dbReference type="Pfam" id="PF01900">
    <property type="entry name" value="RNase_P_Rpp14"/>
    <property type="match status" value="1"/>
</dbReference>
<organism evidence="7 8">
    <name type="scientific">Nicrophorus vespilloides</name>
    <name type="common">Boreal carrion beetle</name>
    <dbReference type="NCBI Taxonomy" id="110193"/>
    <lineage>
        <taxon>Eukaryota</taxon>
        <taxon>Metazoa</taxon>
        <taxon>Ecdysozoa</taxon>
        <taxon>Arthropoda</taxon>
        <taxon>Hexapoda</taxon>
        <taxon>Insecta</taxon>
        <taxon>Pterygota</taxon>
        <taxon>Neoptera</taxon>
        <taxon>Endopterygota</taxon>
        <taxon>Coleoptera</taxon>
        <taxon>Polyphaga</taxon>
        <taxon>Staphyliniformia</taxon>
        <taxon>Silphidae</taxon>
        <taxon>Nicrophorinae</taxon>
        <taxon>Nicrophorus</taxon>
    </lineage>
</organism>
<comment type="similarity">
    <text evidence="1 6">Belongs to the eukaryotic/archaeal RNase P protein component 2 family.</text>
</comment>
<sequence>MVRTKNRYIVVQIDDQGANGQDKGSAVFKGQSIQNAIIHHVLQMHGDFGFAAVKAALTVKYINERTRIAIIRCRHGPHKLVSSVLPLVNLLDTKRVQLTIIYTGATIRQCLICIISYQQRKFEEFCIGIKTEEEKCELKEQIMKLENLGRI</sequence>
<proteinExistence type="inferred from homology"/>
<keyword evidence="2" id="KW-0698">rRNA processing</keyword>
<evidence type="ECO:0000256" key="3">
    <source>
        <dbReference type="ARBA" id="ARBA00022694"/>
    </source>
</evidence>
<evidence type="ECO:0000313" key="7">
    <source>
        <dbReference type="Proteomes" id="UP000695000"/>
    </source>
</evidence>
<evidence type="ECO:0000256" key="4">
    <source>
        <dbReference type="ARBA" id="ARBA00023242"/>
    </source>
</evidence>
<evidence type="ECO:0000313" key="8">
    <source>
        <dbReference type="RefSeq" id="XP_017778346.1"/>
    </source>
</evidence>
<evidence type="ECO:0000256" key="5">
    <source>
        <dbReference type="ARBA" id="ARBA00044198"/>
    </source>
</evidence>